<dbReference type="Gene3D" id="2.40.160.20">
    <property type="match status" value="1"/>
</dbReference>
<evidence type="ECO:0008006" key="4">
    <source>
        <dbReference type="Google" id="ProtNLM"/>
    </source>
</evidence>
<reference evidence="2 3" key="1">
    <citation type="journal article" date="2014" name="PLoS ONE">
        <title>Physiological and genomic features of a novel sulfur-oxidizing gammaproteobacterium belonging to a previously uncultivated symbiotic lineage isolated from a hydrothermal vent.</title>
        <authorList>
            <person name="Nunoura T."/>
            <person name="Takaki Y."/>
            <person name="Kazama H."/>
            <person name="Kakuta J."/>
            <person name="Shimamura S."/>
            <person name="Makita H."/>
            <person name="Hirai M."/>
            <person name="Miyazaki M."/>
            <person name="Takai K."/>
        </authorList>
    </citation>
    <scope>NUCLEOTIDE SEQUENCE [LARGE SCALE GENOMIC DNA]</scope>
    <source>
        <strain evidence="2 3">Hiromi1</strain>
    </source>
</reference>
<evidence type="ECO:0000313" key="3">
    <source>
        <dbReference type="Proteomes" id="UP000031631"/>
    </source>
</evidence>
<dbReference type="OrthoDB" id="5725705at2"/>
<feature type="chain" id="PRO_5031304206" description="Outer membrane protein beta-barrel domain-containing protein" evidence="1">
    <location>
        <begin position="25"/>
        <end position="255"/>
    </location>
</feature>
<dbReference type="PROSITE" id="PS51257">
    <property type="entry name" value="PROKAR_LIPOPROTEIN"/>
    <property type="match status" value="1"/>
</dbReference>
<organism evidence="2 3">
    <name type="scientific">Thiolapillus brandeum</name>
    <dbReference type="NCBI Taxonomy" id="1076588"/>
    <lineage>
        <taxon>Bacteria</taxon>
        <taxon>Pseudomonadati</taxon>
        <taxon>Pseudomonadota</taxon>
        <taxon>Gammaproteobacteria</taxon>
        <taxon>Chromatiales</taxon>
        <taxon>Sedimenticolaceae</taxon>
        <taxon>Thiolapillus</taxon>
    </lineage>
</organism>
<name>A0A7U6GK18_9GAMM</name>
<dbReference type="Proteomes" id="UP000031631">
    <property type="component" value="Chromosome"/>
</dbReference>
<dbReference type="InterPro" id="IPR011250">
    <property type="entry name" value="OMP/PagP_B-barrel"/>
</dbReference>
<evidence type="ECO:0000256" key="1">
    <source>
        <dbReference type="SAM" id="SignalP"/>
    </source>
</evidence>
<proteinExistence type="predicted"/>
<dbReference type="RefSeq" id="WP_041068408.1">
    <property type="nucleotide sequence ID" value="NZ_AP012273.1"/>
</dbReference>
<sequence length="255" mass="28485">MIDRKYPLSGLAMLLASGCSLAQAGDTGWATELDIYMLGANIKGDSSMGRITGAPVDIDFGDILETLKMSFMGRVETMYDNRWGFWLDYAFMDLADKKTNARGGVVKAGLRQGVMEAMGVYRQPLTRGHVDYYAGIRWWDNDIDATVNPALLPGSREASISEDWVDPLVGARWTHVFNKRWSMTLRGDVGGFGIASDITWAAAIGARYRINDSLDLDMQYKGTWVDYSNDKKGKPEYFQYDTVTHGPLLGLVFRF</sequence>
<accession>A0A7U6GK18</accession>
<keyword evidence="1" id="KW-0732">Signal</keyword>
<keyword evidence="3" id="KW-1185">Reference proteome</keyword>
<evidence type="ECO:0000313" key="2">
    <source>
        <dbReference type="EMBL" id="BAO45090.1"/>
    </source>
</evidence>
<dbReference type="EMBL" id="AP012273">
    <property type="protein sequence ID" value="BAO45090.1"/>
    <property type="molecule type" value="Genomic_DNA"/>
</dbReference>
<protein>
    <recommendedName>
        <fullName evidence="4">Outer membrane protein beta-barrel domain-containing protein</fullName>
    </recommendedName>
</protein>
<feature type="signal peptide" evidence="1">
    <location>
        <begin position="1"/>
        <end position="24"/>
    </location>
</feature>
<dbReference type="AlphaFoldDB" id="A0A7U6GK18"/>
<dbReference type="KEGG" id="tbn:TBH_C2179"/>
<dbReference type="SUPFAM" id="SSF56925">
    <property type="entry name" value="OMPA-like"/>
    <property type="match status" value="1"/>
</dbReference>
<gene>
    <name evidence="2" type="ORF">TBH_C2179</name>
</gene>